<comment type="caution">
    <text evidence="1">The sequence shown here is derived from an EMBL/GenBank/DDBJ whole genome shotgun (WGS) entry which is preliminary data.</text>
</comment>
<sequence>MNTFRTFHHLTADPPAALVYARIADLHDAARAEQIDPIARCPRLLTRVVDALRRSRPDHRQLLRHRATSV</sequence>
<name>A0ABT4M8Q3_9NOCA</name>
<dbReference type="EMBL" id="JAPWIJ010000001">
    <property type="protein sequence ID" value="MCZ4517335.1"/>
    <property type="molecule type" value="Genomic_DNA"/>
</dbReference>
<evidence type="ECO:0000313" key="2">
    <source>
        <dbReference type="Proteomes" id="UP001081071"/>
    </source>
</evidence>
<proteinExistence type="predicted"/>
<reference evidence="1" key="1">
    <citation type="submission" date="2022-12" db="EMBL/GenBank/DDBJ databases">
        <authorList>
            <person name="Krivoruchko A.V."/>
            <person name="Elkin A."/>
        </authorList>
    </citation>
    <scope>NUCLEOTIDE SEQUENCE</scope>
    <source>
        <strain evidence="1">IEGM 1391</strain>
    </source>
</reference>
<organism evidence="1 2">
    <name type="scientific">Rhodococcus ruber</name>
    <dbReference type="NCBI Taxonomy" id="1830"/>
    <lineage>
        <taxon>Bacteria</taxon>
        <taxon>Bacillati</taxon>
        <taxon>Actinomycetota</taxon>
        <taxon>Actinomycetes</taxon>
        <taxon>Mycobacteriales</taxon>
        <taxon>Nocardiaceae</taxon>
        <taxon>Rhodococcus</taxon>
    </lineage>
</organism>
<dbReference type="RefSeq" id="WP_269601947.1">
    <property type="nucleotide sequence ID" value="NZ_JAPWIJ010000001.1"/>
</dbReference>
<keyword evidence="2" id="KW-1185">Reference proteome</keyword>
<evidence type="ECO:0000313" key="1">
    <source>
        <dbReference type="EMBL" id="MCZ4517335.1"/>
    </source>
</evidence>
<accession>A0ABT4M8Q3</accession>
<protein>
    <submittedName>
        <fullName evidence="1">Uncharacterized protein</fullName>
    </submittedName>
</protein>
<dbReference type="Proteomes" id="UP001081071">
    <property type="component" value="Unassembled WGS sequence"/>
</dbReference>
<gene>
    <name evidence="1" type="ORF">O4220_02335</name>
</gene>